<reference evidence="3 4" key="1">
    <citation type="submission" date="2020-06" db="EMBL/GenBank/DDBJ databases">
        <title>Genome sequence of Rhizobium sp strain ADMK78.</title>
        <authorList>
            <person name="Rahi P."/>
        </authorList>
    </citation>
    <scope>NUCLEOTIDE SEQUENCE [LARGE SCALE GENOMIC DNA]</scope>
    <source>
        <strain evidence="3 4">ADMK78</strain>
    </source>
</reference>
<dbReference type="Pfam" id="PF07883">
    <property type="entry name" value="Cupin_2"/>
    <property type="match status" value="1"/>
</dbReference>
<dbReference type="InterPro" id="IPR050807">
    <property type="entry name" value="TransReg_Diox_bact_type"/>
</dbReference>
<dbReference type="CDD" id="cd00093">
    <property type="entry name" value="HTH_XRE"/>
    <property type="match status" value="1"/>
</dbReference>
<sequence length="195" mass="21314">MENSVEQFEDLVGEKVRRLRLGQRLTLDQLAALSGVSRAMISKVERAEASPTAATLARLCSALGVSLSVFFADGTGGEGPLRRRKDQPEWRDPESGYLRRAVSATGTGSNTEIIEVEFPPGREVRFEGQLASRSQTQHLWVLAGAIEVTVRDKPIRLHTGDCLFMNVADISAYRNPGDQPCRYAVILSFGAGQLP</sequence>
<dbReference type="SMART" id="SM00530">
    <property type="entry name" value="HTH_XRE"/>
    <property type="match status" value="1"/>
</dbReference>
<organism evidence="3 4">
    <name type="scientific">Peteryoungia desertarenae</name>
    <dbReference type="NCBI Taxonomy" id="1813451"/>
    <lineage>
        <taxon>Bacteria</taxon>
        <taxon>Pseudomonadati</taxon>
        <taxon>Pseudomonadota</taxon>
        <taxon>Alphaproteobacteria</taxon>
        <taxon>Hyphomicrobiales</taxon>
        <taxon>Rhizobiaceae</taxon>
        <taxon>Peteryoungia</taxon>
    </lineage>
</organism>
<dbReference type="Gene3D" id="1.10.260.40">
    <property type="entry name" value="lambda repressor-like DNA-binding domains"/>
    <property type="match status" value="1"/>
</dbReference>
<dbReference type="Proteomes" id="UP000308530">
    <property type="component" value="Chromosome"/>
</dbReference>
<evidence type="ECO:0000313" key="3">
    <source>
        <dbReference type="EMBL" id="QLF69107.1"/>
    </source>
</evidence>
<dbReference type="SUPFAM" id="SSF51182">
    <property type="entry name" value="RmlC-like cupins"/>
    <property type="match status" value="1"/>
</dbReference>
<evidence type="ECO:0000313" key="4">
    <source>
        <dbReference type="Proteomes" id="UP000308530"/>
    </source>
</evidence>
<dbReference type="PANTHER" id="PTHR46797:SF10">
    <property type="entry name" value="BLR1115 PROTEIN"/>
    <property type="match status" value="1"/>
</dbReference>
<evidence type="ECO:0000256" key="1">
    <source>
        <dbReference type="ARBA" id="ARBA00023125"/>
    </source>
</evidence>
<dbReference type="Pfam" id="PF01381">
    <property type="entry name" value="HTH_3"/>
    <property type="match status" value="1"/>
</dbReference>
<proteinExistence type="predicted"/>
<dbReference type="InterPro" id="IPR013096">
    <property type="entry name" value="Cupin_2"/>
</dbReference>
<keyword evidence="4" id="KW-1185">Reference proteome</keyword>
<dbReference type="RefSeq" id="WP_138285760.1">
    <property type="nucleotide sequence ID" value="NZ_CP058350.1"/>
</dbReference>
<name>A0ABX6QLF6_9HYPH</name>
<protein>
    <submittedName>
        <fullName evidence="3">Helix-turn-helix transcriptional regulator</fullName>
    </submittedName>
</protein>
<dbReference type="EMBL" id="CP058350">
    <property type="protein sequence ID" value="QLF69107.1"/>
    <property type="molecule type" value="Genomic_DNA"/>
</dbReference>
<dbReference type="CDD" id="cd02209">
    <property type="entry name" value="cupin_XRE_C"/>
    <property type="match status" value="1"/>
</dbReference>
<dbReference type="InterPro" id="IPR010982">
    <property type="entry name" value="Lambda_DNA-bd_dom_sf"/>
</dbReference>
<dbReference type="Gene3D" id="2.60.120.10">
    <property type="entry name" value="Jelly Rolls"/>
    <property type="match status" value="1"/>
</dbReference>
<feature type="domain" description="HTH cro/C1-type" evidence="2">
    <location>
        <begin position="16"/>
        <end position="70"/>
    </location>
</feature>
<accession>A0ABX6QLF6</accession>
<gene>
    <name evidence="3" type="ORF">FE840_005905</name>
</gene>
<dbReference type="PROSITE" id="PS50943">
    <property type="entry name" value="HTH_CROC1"/>
    <property type="match status" value="1"/>
</dbReference>
<dbReference type="PANTHER" id="PTHR46797">
    <property type="entry name" value="HTH-TYPE TRANSCRIPTIONAL REGULATOR"/>
    <property type="match status" value="1"/>
</dbReference>
<evidence type="ECO:0000259" key="2">
    <source>
        <dbReference type="PROSITE" id="PS50943"/>
    </source>
</evidence>
<keyword evidence="1" id="KW-0238">DNA-binding</keyword>
<dbReference type="InterPro" id="IPR014710">
    <property type="entry name" value="RmlC-like_jellyroll"/>
</dbReference>
<dbReference type="InterPro" id="IPR011051">
    <property type="entry name" value="RmlC_Cupin_sf"/>
</dbReference>
<dbReference type="InterPro" id="IPR001387">
    <property type="entry name" value="Cro/C1-type_HTH"/>
</dbReference>
<dbReference type="SUPFAM" id="SSF47413">
    <property type="entry name" value="lambda repressor-like DNA-binding domains"/>
    <property type="match status" value="1"/>
</dbReference>